<dbReference type="Proteomes" id="UP000504634">
    <property type="component" value="Unplaced"/>
</dbReference>
<reference evidence="3" key="1">
    <citation type="submission" date="2025-08" db="UniProtKB">
        <authorList>
            <consortium name="RefSeq"/>
        </authorList>
    </citation>
    <scope>IDENTIFICATION</scope>
    <source>
        <strain evidence="3">11010-0011.00</strain>
        <tissue evidence="3">Whole body</tissue>
    </source>
</reference>
<organism evidence="2 3">
    <name type="scientific">Drosophila lebanonensis</name>
    <name type="common">Fruit fly</name>
    <name type="synonym">Scaptodrosophila lebanonensis</name>
    <dbReference type="NCBI Taxonomy" id="7225"/>
    <lineage>
        <taxon>Eukaryota</taxon>
        <taxon>Metazoa</taxon>
        <taxon>Ecdysozoa</taxon>
        <taxon>Arthropoda</taxon>
        <taxon>Hexapoda</taxon>
        <taxon>Insecta</taxon>
        <taxon>Pterygota</taxon>
        <taxon>Neoptera</taxon>
        <taxon>Endopterygota</taxon>
        <taxon>Diptera</taxon>
        <taxon>Brachycera</taxon>
        <taxon>Muscomorpha</taxon>
        <taxon>Ephydroidea</taxon>
        <taxon>Drosophilidae</taxon>
        <taxon>Scaptodrosophila</taxon>
    </lineage>
</organism>
<protein>
    <submittedName>
        <fullName evidence="3">Uncharacterized protein LOC115628692</fullName>
    </submittedName>
</protein>
<evidence type="ECO:0000313" key="2">
    <source>
        <dbReference type="Proteomes" id="UP000504634"/>
    </source>
</evidence>
<keyword evidence="2" id="KW-1185">Reference proteome</keyword>
<gene>
    <name evidence="3" type="primary">LOC115628692</name>
</gene>
<sequence length="142" mass="15823">MKLIRGATELPKHLPCSTDDWPELSELSFDSNNPFGMMELSLYSEILAPSMNETDQSFDCLSQLESPIQTQAHPPSTSSSSLYNSKAAPPTIGRRLIFKPNYNGLPKPASEGTREVREELDLFPNPPLSIRCEALEKIVQML</sequence>
<dbReference type="RefSeq" id="XP_030380729.1">
    <property type="nucleotide sequence ID" value="XM_030524869.1"/>
</dbReference>
<name>A0A6J2TX76_DROLE</name>
<feature type="region of interest" description="Disordered" evidence="1">
    <location>
        <begin position="64"/>
        <end position="87"/>
    </location>
</feature>
<dbReference type="GeneID" id="115628692"/>
<evidence type="ECO:0000256" key="1">
    <source>
        <dbReference type="SAM" id="MobiDB-lite"/>
    </source>
</evidence>
<proteinExistence type="predicted"/>
<accession>A0A6J2TX76</accession>
<dbReference type="AlphaFoldDB" id="A0A6J2TX76"/>
<feature type="compositionally biased region" description="Polar residues" evidence="1">
    <location>
        <begin position="64"/>
        <end position="75"/>
    </location>
</feature>
<evidence type="ECO:0000313" key="3">
    <source>
        <dbReference type="RefSeq" id="XP_030380729.1"/>
    </source>
</evidence>